<sequence length="523" mass="59596">MMNQITPKGGGDGGGARPGGLLYSGNDWNFQILRDCYDAIAEIADKELGLELYANRIEIITSEQMLDVYTSHGMPLGYKHWSFGKRFIGHENAYRRGLMGLAYEVVINSDPCINYLMEENSATMQALVIAHAAFGHNHFFRNNRLFREWTDPSEILDYLEFARGFIARCEERHGVRAVERILDAAHALQNQGVHRHSGARKLDLKAEQQRARERRAYEDSMFNDLWRTLPTEPAGEEGQAEGALARRLLGLPEENLLYFLEKNAPRLASWEREIIRIVRMVAQYFYPQPQVKMMNEGCATWVHSYIMRRLHELGRIDDAAYLEVIHSTSNVISQPGFDAGGGPSFNPYALGYAMMTDIARICETPTEEDRTWFPDIAGNGDPIGTLRHAWAEYRDESFIQQFLSPKVIRDFRMFRLRDDTSQPYLLVDAIHDEAGYRDIRRSVALTYDPGTFYTEIEIVDVDLLGDRTLVLEHRSRTGQMLQPGDARQTLDYLALLWGYGVILKEIDSQTGTVVTTHSAKPSA</sequence>
<evidence type="ECO:0000313" key="3">
    <source>
        <dbReference type="EMBL" id="CAP55748.1"/>
    </source>
</evidence>
<dbReference type="KEGG" id="gdi:GDI1805"/>
<dbReference type="EMBL" id="AM889285">
    <property type="protein sequence ID" value="CAP55748.1"/>
    <property type="molecule type" value="Genomic_DNA"/>
</dbReference>
<dbReference type="NCBIfam" id="NF008737">
    <property type="entry name" value="PRK11767.1"/>
    <property type="match status" value="1"/>
</dbReference>
<dbReference type="InterPro" id="IPR056174">
    <property type="entry name" value="SpoVR_N"/>
</dbReference>
<organism evidence="3 4">
    <name type="scientific">Gluconacetobacter diazotrophicus (strain ATCC 49037 / DSM 5601 / CCUG 37298 / CIP 103539 / LMG 7603 / PAl5)</name>
    <dbReference type="NCBI Taxonomy" id="272568"/>
    <lineage>
        <taxon>Bacteria</taxon>
        <taxon>Pseudomonadati</taxon>
        <taxon>Pseudomonadota</taxon>
        <taxon>Alphaproteobacteria</taxon>
        <taxon>Acetobacterales</taxon>
        <taxon>Acetobacteraceae</taxon>
        <taxon>Gluconacetobacter</taxon>
    </lineage>
</organism>
<dbReference type="Pfam" id="PF04293">
    <property type="entry name" value="SpoVR"/>
    <property type="match status" value="1"/>
</dbReference>
<dbReference type="PANTHER" id="PTHR30029">
    <property type="entry name" value="STAGE V SPORULATION PROTEIN R"/>
    <property type="match status" value="1"/>
</dbReference>
<proteinExistence type="predicted"/>
<evidence type="ECO:0000259" key="1">
    <source>
        <dbReference type="Pfam" id="PF04293"/>
    </source>
</evidence>
<dbReference type="InterPro" id="IPR007390">
    <property type="entry name" value="Spore_V_R"/>
</dbReference>
<name>A9HIB6_GLUDA</name>
<dbReference type="RefSeq" id="WP_012225353.1">
    <property type="nucleotide sequence ID" value="NC_010125.1"/>
</dbReference>
<dbReference type="AlphaFoldDB" id="A9HIB6"/>
<dbReference type="Pfam" id="PF24755">
    <property type="entry name" value="SpoVR_C"/>
    <property type="match status" value="1"/>
</dbReference>
<feature type="domain" description="SpoVR protein-like N-terminal" evidence="1">
    <location>
        <begin position="27"/>
        <end position="448"/>
    </location>
</feature>
<dbReference type="PANTHER" id="PTHR30029:SF2">
    <property type="entry name" value="STAGE V SPORULATION PROTEIN R"/>
    <property type="match status" value="1"/>
</dbReference>
<accession>A9HIB6</accession>
<reference evidence="3 4" key="1">
    <citation type="journal article" date="2009" name="BMC Genomics">
        <title>Complete genome sequence of the sugarcane nitrogen-fixing endophyte Gluconacetobacter diazotrophicus Pal5.</title>
        <authorList>
            <person name="Bertalan M."/>
            <person name="Albano R."/>
            <person name="Padua V."/>
            <person name="Rouws L."/>
            <person name="Rojas C."/>
            <person name="Hemerly A."/>
            <person name="Teixeira K."/>
            <person name="Schwab S."/>
            <person name="Araujo J."/>
            <person name="Oliveira A."/>
            <person name="Franca L."/>
            <person name="Magalhaes V."/>
            <person name="Alqueres S."/>
            <person name="Cardoso A."/>
            <person name="Almeida W."/>
            <person name="Loureiro M.M."/>
            <person name="Nogueira E."/>
            <person name="Cidade D."/>
            <person name="Oliveira D."/>
            <person name="Simao T."/>
            <person name="Macedo J."/>
            <person name="Valadao A."/>
            <person name="Dreschsel M."/>
            <person name="Freitas F."/>
            <person name="Vidal M."/>
            <person name="Guedes H."/>
            <person name="Rodrigues E."/>
            <person name="Meneses C."/>
            <person name="Brioso P."/>
            <person name="Pozzer L."/>
            <person name="Figueiredo D."/>
            <person name="Montano H."/>
            <person name="Junior J."/>
            <person name="Filho G."/>
            <person name="Flores V."/>
            <person name="Ferreira B."/>
            <person name="Branco A."/>
            <person name="Gonzalez P."/>
            <person name="Guillobel H."/>
            <person name="Lemos M."/>
            <person name="Seibel L."/>
            <person name="Macedo J."/>
            <person name="Alves-Ferreira M."/>
            <person name="Sachetto-Martins G."/>
            <person name="Coelho A."/>
            <person name="Santos E."/>
            <person name="Amaral G."/>
            <person name="Neves A."/>
            <person name="Pacheco A.B."/>
            <person name="Carvalho D."/>
            <person name="Lery L."/>
            <person name="Bisch P."/>
            <person name="Rossle S.C."/>
            <person name="Urmenyi T."/>
            <person name="Kruger W.V."/>
            <person name="Martins O."/>
            <person name="Baldani J.I."/>
            <person name="Ferreira P.C."/>
        </authorList>
    </citation>
    <scope>NUCLEOTIDE SEQUENCE [LARGE SCALE GENOMIC DNA]</scope>
    <source>
        <strain evidence="4">ATCC 49037 / DSM 5601 / CCUG 37298 / CIP 103539 / LMG 7603 / PAl5</strain>
    </source>
</reference>
<evidence type="ECO:0000313" key="4">
    <source>
        <dbReference type="Proteomes" id="UP000001176"/>
    </source>
</evidence>
<dbReference type="InterPro" id="IPR057270">
    <property type="entry name" value="Ycgb-like"/>
</dbReference>
<dbReference type="InterPro" id="IPR057008">
    <property type="entry name" value="SpoVR-like_C"/>
</dbReference>
<feature type="domain" description="SpoVR-like C-terminal" evidence="2">
    <location>
        <begin position="455"/>
        <end position="507"/>
    </location>
</feature>
<keyword evidence="4" id="KW-1185">Reference proteome</keyword>
<gene>
    <name evidence="3" type="ordered locus">GDI1805</name>
</gene>
<protein>
    <submittedName>
        <fullName evidence="3">Putative stage V sporulation protein R</fullName>
    </submittedName>
</protein>
<dbReference type="Proteomes" id="UP000001176">
    <property type="component" value="Chromosome"/>
</dbReference>
<evidence type="ECO:0000259" key="2">
    <source>
        <dbReference type="Pfam" id="PF24755"/>
    </source>
</evidence>